<keyword evidence="5" id="KW-0808">Transferase</keyword>
<dbReference type="SMART" id="SM00387">
    <property type="entry name" value="HATPase_c"/>
    <property type="match status" value="1"/>
</dbReference>
<dbReference type="PROSITE" id="PS50885">
    <property type="entry name" value="HAMP"/>
    <property type="match status" value="1"/>
</dbReference>
<keyword evidence="8" id="KW-1133">Transmembrane helix</keyword>
<dbReference type="EMBL" id="SMKY01000056">
    <property type="protein sequence ID" value="TDD83242.1"/>
    <property type="molecule type" value="Genomic_DNA"/>
</dbReference>
<dbReference type="Pfam" id="PF00672">
    <property type="entry name" value="HAMP"/>
    <property type="match status" value="1"/>
</dbReference>
<keyword evidence="6" id="KW-0812">Transmembrane</keyword>
<organism evidence="14 15">
    <name type="scientific">Actinomadura darangshiensis</name>
    <dbReference type="NCBI Taxonomy" id="705336"/>
    <lineage>
        <taxon>Bacteria</taxon>
        <taxon>Bacillati</taxon>
        <taxon>Actinomycetota</taxon>
        <taxon>Actinomycetes</taxon>
        <taxon>Streptosporangiales</taxon>
        <taxon>Thermomonosporaceae</taxon>
        <taxon>Actinomadura</taxon>
    </lineage>
</organism>
<dbReference type="PANTHER" id="PTHR45436:SF5">
    <property type="entry name" value="SENSOR HISTIDINE KINASE TRCS"/>
    <property type="match status" value="1"/>
</dbReference>
<feature type="domain" description="Histidine kinase" evidence="12">
    <location>
        <begin position="245"/>
        <end position="458"/>
    </location>
</feature>
<dbReference type="CDD" id="cd00082">
    <property type="entry name" value="HisKA"/>
    <property type="match status" value="1"/>
</dbReference>
<keyword evidence="10" id="KW-0472">Membrane</keyword>
<dbReference type="SUPFAM" id="SSF47384">
    <property type="entry name" value="Homodimeric domain of signal transducing histidine kinase"/>
    <property type="match status" value="1"/>
</dbReference>
<sequence>MLRRMLVLYASLLLLVLAALEVPLAIAFAARGTQSLFIDQLNDTARFASLTEPALRTGELVTLRAELTRYDDLYGIATAVVDRNGSVVLSSRGGLALDETARLRVRDALSGERSDSKEVVWPWRRAPMVVAEPVGLGGRVVAAVITISPTTAVRDHTLTRWAELAAAGLAALLVFGLAAVPLTRWVLRPVRRLDEVTGELSAGQWQARVPVTTGPAELRRLGEHFNAMVTAVGQVLEQQRSFVSYAGHQMRNPLAALRLRVENLAPHVPPGGERDLALAIDEVTRLGRILDGILALARAEGGGYCLAAVDCGRVARERVNALRHNPSGVRVRHRGAKHAAVLAAHDGVGQILDALLDNAIKFAGRGSTVTVAVSRPFHTSDGPTVAIDVVDDGPGIPASDLANAAQRFWRRPEHQNIDGTGLGLSIATALAEASGGALRLHPAHPHGLHATVVLPAVSPAASPPGSTASRPDARAAGTSRPPTSGSDAALPGARRPTRPVA</sequence>
<name>A0A4R5BHQ7_9ACTN</name>
<dbReference type="InterPro" id="IPR003594">
    <property type="entry name" value="HATPase_dom"/>
</dbReference>
<dbReference type="PROSITE" id="PS50109">
    <property type="entry name" value="HIS_KIN"/>
    <property type="match status" value="1"/>
</dbReference>
<keyword evidence="15" id="KW-1185">Reference proteome</keyword>
<dbReference type="SUPFAM" id="SSF158472">
    <property type="entry name" value="HAMP domain-like"/>
    <property type="match status" value="1"/>
</dbReference>
<evidence type="ECO:0000256" key="6">
    <source>
        <dbReference type="ARBA" id="ARBA00022692"/>
    </source>
</evidence>
<dbReference type="GO" id="GO:0005886">
    <property type="term" value="C:plasma membrane"/>
    <property type="evidence" value="ECO:0007669"/>
    <property type="project" value="UniProtKB-SubCell"/>
</dbReference>
<dbReference type="InterPro" id="IPR004358">
    <property type="entry name" value="Sig_transdc_His_kin-like_C"/>
</dbReference>
<feature type="region of interest" description="Disordered" evidence="11">
    <location>
        <begin position="459"/>
        <end position="501"/>
    </location>
</feature>
<evidence type="ECO:0000259" key="12">
    <source>
        <dbReference type="PROSITE" id="PS50109"/>
    </source>
</evidence>
<keyword evidence="7 14" id="KW-0418">Kinase</keyword>
<proteinExistence type="predicted"/>
<feature type="compositionally biased region" description="Low complexity" evidence="11">
    <location>
        <begin position="459"/>
        <end position="469"/>
    </location>
</feature>
<evidence type="ECO:0000256" key="11">
    <source>
        <dbReference type="SAM" id="MobiDB-lite"/>
    </source>
</evidence>
<dbReference type="SUPFAM" id="SSF55874">
    <property type="entry name" value="ATPase domain of HSP90 chaperone/DNA topoisomerase II/histidine kinase"/>
    <property type="match status" value="1"/>
</dbReference>
<dbReference type="Proteomes" id="UP000295578">
    <property type="component" value="Unassembled WGS sequence"/>
</dbReference>
<dbReference type="InterPro" id="IPR003660">
    <property type="entry name" value="HAMP_dom"/>
</dbReference>
<evidence type="ECO:0000259" key="13">
    <source>
        <dbReference type="PROSITE" id="PS50885"/>
    </source>
</evidence>
<dbReference type="SMART" id="SM00388">
    <property type="entry name" value="HisKA"/>
    <property type="match status" value="1"/>
</dbReference>
<gene>
    <name evidence="14" type="ORF">E1293_15205</name>
</gene>
<dbReference type="PANTHER" id="PTHR45436">
    <property type="entry name" value="SENSOR HISTIDINE KINASE YKOH"/>
    <property type="match status" value="1"/>
</dbReference>
<evidence type="ECO:0000256" key="9">
    <source>
        <dbReference type="ARBA" id="ARBA00023012"/>
    </source>
</evidence>
<protein>
    <recommendedName>
        <fullName evidence="3">histidine kinase</fullName>
        <ecNumber evidence="3">2.7.13.3</ecNumber>
    </recommendedName>
</protein>
<dbReference type="Gene3D" id="1.10.287.130">
    <property type="match status" value="1"/>
</dbReference>
<comment type="subcellular location">
    <subcellularLocation>
        <location evidence="2">Cell membrane</location>
    </subcellularLocation>
</comment>
<dbReference type="Pfam" id="PF00512">
    <property type="entry name" value="HisKA"/>
    <property type="match status" value="1"/>
</dbReference>
<comment type="caution">
    <text evidence="14">The sequence shown here is derived from an EMBL/GenBank/DDBJ whole genome shotgun (WGS) entry which is preliminary data.</text>
</comment>
<dbReference type="OrthoDB" id="9786919at2"/>
<evidence type="ECO:0000256" key="7">
    <source>
        <dbReference type="ARBA" id="ARBA00022777"/>
    </source>
</evidence>
<evidence type="ECO:0000256" key="2">
    <source>
        <dbReference type="ARBA" id="ARBA00004236"/>
    </source>
</evidence>
<accession>A0A4R5BHQ7</accession>
<dbReference type="AlphaFoldDB" id="A0A4R5BHQ7"/>
<dbReference type="CDD" id="cd06225">
    <property type="entry name" value="HAMP"/>
    <property type="match status" value="1"/>
</dbReference>
<dbReference type="InterPro" id="IPR036097">
    <property type="entry name" value="HisK_dim/P_sf"/>
</dbReference>
<dbReference type="EC" id="2.7.13.3" evidence="3"/>
<evidence type="ECO:0000313" key="15">
    <source>
        <dbReference type="Proteomes" id="UP000295578"/>
    </source>
</evidence>
<comment type="catalytic activity">
    <reaction evidence="1">
        <text>ATP + protein L-histidine = ADP + protein N-phospho-L-histidine.</text>
        <dbReference type="EC" id="2.7.13.3"/>
    </reaction>
</comment>
<evidence type="ECO:0000256" key="10">
    <source>
        <dbReference type="ARBA" id="ARBA00023136"/>
    </source>
</evidence>
<dbReference type="Gene3D" id="3.30.565.10">
    <property type="entry name" value="Histidine kinase-like ATPase, C-terminal domain"/>
    <property type="match status" value="1"/>
</dbReference>
<keyword evidence="4" id="KW-0597">Phosphoprotein</keyword>
<evidence type="ECO:0000256" key="5">
    <source>
        <dbReference type="ARBA" id="ARBA00022679"/>
    </source>
</evidence>
<dbReference type="InterPro" id="IPR050428">
    <property type="entry name" value="TCS_sensor_his_kinase"/>
</dbReference>
<evidence type="ECO:0000313" key="14">
    <source>
        <dbReference type="EMBL" id="TDD83242.1"/>
    </source>
</evidence>
<dbReference type="GO" id="GO:0000155">
    <property type="term" value="F:phosphorelay sensor kinase activity"/>
    <property type="evidence" value="ECO:0007669"/>
    <property type="project" value="InterPro"/>
</dbReference>
<dbReference type="PRINTS" id="PR00344">
    <property type="entry name" value="BCTRLSENSOR"/>
</dbReference>
<dbReference type="Pfam" id="PF02518">
    <property type="entry name" value="HATPase_c"/>
    <property type="match status" value="1"/>
</dbReference>
<feature type="domain" description="HAMP" evidence="13">
    <location>
        <begin position="184"/>
        <end position="237"/>
    </location>
</feature>
<keyword evidence="9" id="KW-0902">Two-component regulatory system</keyword>
<evidence type="ECO:0000256" key="1">
    <source>
        <dbReference type="ARBA" id="ARBA00000085"/>
    </source>
</evidence>
<reference evidence="14 15" key="1">
    <citation type="submission" date="2019-03" db="EMBL/GenBank/DDBJ databases">
        <title>Draft genome sequences of novel Actinobacteria.</title>
        <authorList>
            <person name="Sahin N."/>
            <person name="Ay H."/>
            <person name="Saygin H."/>
        </authorList>
    </citation>
    <scope>NUCLEOTIDE SEQUENCE [LARGE SCALE GENOMIC DNA]</scope>
    <source>
        <strain evidence="14 15">DSM 45941</strain>
    </source>
</reference>
<dbReference type="InterPro" id="IPR036890">
    <property type="entry name" value="HATPase_C_sf"/>
</dbReference>
<evidence type="ECO:0000256" key="4">
    <source>
        <dbReference type="ARBA" id="ARBA00022553"/>
    </source>
</evidence>
<evidence type="ECO:0000256" key="3">
    <source>
        <dbReference type="ARBA" id="ARBA00012438"/>
    </source>
</evidence>
<dbReference type="InterPro" id="IPR003661">
    <property type="entry name" value="HisK_dim/P_dom"/>
</dbReference>
<dbReference type="SMART" id="SM00304">
    <property type="entry name" value="HAMP"/>
    <property type="match status" value="1"/>
</dbReference>
<dbReference type="InterPro" id="IPR005467">
    <property type="entry name" value="His_kinase_dom"/>
</dbReference>
<evidence type="ECO:0000256" key="8">
    <source>
        <dbReference type="ARBA" id="ARBA00022989"/>
    </source>
</evidence>
<dbReference type="Gene3D" id="6.10.340.10">
    <property type="match status" value="1"/>
</dbReference>
<dbReference type="CDD" id="cd00075">
    <property type="entry name" value="HATPase"/>
    <property type="match status" value="1"/>
</dbReference>